<protein>
    <recommendedName>
        <fullName evidence="3 7">DNA replication regulator SLD2</fullName>
    </recommendedName>
</protein>
<dbReference type="InterPro" id="IPR021110">
    <property type="entry name" value="DNA_rep_checkpnt_protein"/>
</dbReference>
<reference evidence="9" key="1">
    <citation type="submission" date="2022-08" db="EMBL/GenBank/DDBJ databases">
        <authorList>
            <consortium name="DOE Joint Genome Institute"/>
            <person name="Min B."/>
            <person name="Sierra-Patev S."/>
            <person name="Naranjo-Ortiz M."/>
            <person name="Looney B."/>
            <person name="Konkel Z."/>
            <person name="Slot J.C."/>
            <person name="Sakamoto Y."/>
            <person name="Steenwyk J.L."/>
            <person name="Rokas A."/>
            <person name="Carro J."/>
            <person name="Camarero S."/>
            <person name="Ferreira P."/>
            <person name="Molpeceres G."/>
            <person name="Ruiz-duenas F.J."/>
            <person name="Serrano A."/>
            <person name="Henrissat B."/>
            <person name="Drula E."/>
            <person name="Hughes K.W."/>
            <person name="Mata J.L."/>
            <person name="Ishikawa N.K."/>
            <person name="Vargas-Isla R."/>
            <person name="Ushijima S."/>
            <person name="Smith C.A."/>
            <person name="Ahrendt S."/>
            <person name="Andreopoulos W."/>
            <person name="He G."/>
            <person name="LaButti K."/>
            <person name="Lipzen A."/>
            <person name="Ng V."/>
            <person name="Riley R."/>
            <person name="Sandor L."/>
            <person name="Barry K."/>
            <person name="Martinez A.T."/>
            <person name="Xiao Y."/>
            <person name="Gibbons J.G."/>
            <person name="Terashima K."/>
            <person name="Hibbett D.S."/>
            <person name="Grigoriev I.V."/>
        </authorList>
    </citation>
    <scope>NUCLEOTIDE SEQUENCE</scope>
    <source>
        <strain evidence="9">ET3784</strain>
    </source>
</reference>
<comment type="caution">
    <text evidence="9">The sequence shown here is derived from an EMBL/GenBank/DDBJ whole genome shotgun (WGS) entry which is preliminary data.</text>
</comment>
<feature type="region of interest" description="Disordered" evidence="8">
    <location>
        <begin position="122"/>
        <end position="228"/>
    </location>
</feature>
<accession>A0AA38JRA7</accession>
<dbReference type="GO" id="GO:1902977">
    <property type="term" value="P:mitotic DNA replication preinitiation complex assembly"/>
    <property type="evidence" value="ECO:0007669"/>
    <property type="project" value="TreeGrafter"/>
</dbReference>
<evidence type="ECO:0000256" key="6">
    <source>
        <dbReference type="ARBA" id="ARBA00023306"/>
    </source>
</evidence>
<keyword evidence="6 7" id="KW-0131">Cell cycle</keyword>
<name>A0AA38JRA7_9AGAR</name>
<feature type="region of interest" description="Disordered" evidence="8">
    <location>
        <begin position="514"/>
        <end position="535"/>
    </location>
</feature>
<evidence type="ECO:0000313" key="9">
    <source>
        <dbReference type="EMBL" id="KAJ3734635.1"/>
    </source>
</evidence>
<feature type="region of interest" description="Disordered" evidence="8">
    <location>
        <begin position="255"/>
        <end position="437"/>
    </location>
</feature>
<evidence type="ECO:0000256" key="3">
    <source>
        <dbReference type="ARBA" id="ARBA00018363"/>
    </source>
</evidence>
<sequence>MTSEDVNSLRAEIKLWERAFQQENGKNPTVDDIRANNQIANKYRLYKKLSKAAPPINPTDNRKSSSARSSTPLLKTERSSSVISNSRALETTSALSSYNPFSPQKDKGKQRVLLQALNAPTIPIPVNPFATPTKTKPKPRIREPSPSPIPESEPVPSVVQQSEPPSAVTRARKRLRGEPVSPSPNKDKRRRIISRTSISRRARSPSDSEEDNDEAGNSSFVADSPVKGSSSKLFMSLFEDASSDDKVKNALMRTKSTSASAGLFGPIRTQSVPFEDDLESVLGPTNRKREPRSRITTNGLSLSSKLAPRLGKDNLYSKRDITPQPSSIQTNEEHSANNRESGKRIHADTDSESEQPNANISNPASILIPPSPPREAPSQRSLNALSNKGKGKSSSRKKTKFDDDEDMDSLSDEVKVLPSISRPSLQPDDDDGLDAGPEFDPVFWYNHRVEHTKINNGERVNNTFEVDLPDKLKHVLALSSSDNKLRDIQEEKVAESLVYGRRINHYEPSKGGEIWDVGDVGSEGMQEETSEKTALVDEDWEGEPVPWEVGEL</sequence>
<dbReference type="Pfam" id="PF11719">
    <property type="entry name" value="Drc1-Sld2"/>
    <property type="match status" value="1"/>
</dbReference>
<dbReference type="GO" id="GO:0003688">
    <property type="term" value="F:DNA replication origin binding"/>
    <property type="evidence" value="ECO:0007669"/>
    <property type="project" value="TreeGrafter"/>
</dbReference>
<keyword evidence="5 7" id="KW-0539">Nucleus</keyword>
<evidence type="ECO:0000256" key="4">
    <source>
        <dbReference type="ARBA" id="ARBA00022705"/>
    </source>
</evidence>
<evidence type="ECO:0000256" key="1">
    <source>
        <dbReference type="ARBA" id="ARBA00004123"/>
    </source>
</evidence>
<keyword evidence="4 7" id="KW-0235">DNA replication</keyword>
<comment type="subcellular location">
    <subcellularLocation>
        <location evidence="1 7">Nucleus</location>
    </subcellularLocation>
</comment>
<proteinExistence type="inferred from homology"/>
<feature type="region of interest" description="Disordered" evidence="8">
    <location>
        <begin position="49"/>
        <end position="110"/>
    </location>
</feature>
<feature type="compositionally biased region" description="Basic and acidic residues" evidence="8">
    <location>
        <begin position="310"/>
        <end position="321"/>
    </location>
</feature>
<dbReference type="EMBL" id="JANVFO010000012">
    <property type="protein sequence ID" value="KAJ3734635.1"/>
    <property type="molecule type" value="Genomic_DNA"/>
</dbReference>
<gene>
    <name evidence="9" type="ORF">DFJ43DRAFT_90678</name>
</gene>
<feature type="compositionally biased region" description="Acidic residues" evidence="8">
    <location>
        <begin position="402"/>
        <end position="411"/>
    </location>
</feature>
<evidence type="ECO:0000256" key="2">
    <source>
        <dbReference type="ARBA" id="ARBA00007276"/>
    </source>
</evidence>
<reference evidence="9" key="2">
    <citation type="journal article" date="2023" name="Proc. Natl. Acad. Sci. U.S.A.">
        <title>A global phylogenomic analysis of the shiitake genus Lentinula.</title>
        <authorList>
            <person name="Sierra-Patev S."/>
            <person name="Min B."/>
            <person name="Naranjo-Ortiz M."/>
            <person name="Looney B."/>
            <person name="Konkel Z."/>
            <person name="Slot J.C."/>
            <person name="Sakamoto Y."/>
            <person name="Steenwyk J.L."/>
            <person name="Rokas A."/>
            <person name="Carro J."/>
            <person name="Camarero S."/>
            <person name="Ferreira P."/>
            <person name="Molpeceres G."/>
            <person name="Ruiz-Duenas F.J."/>
            <person name="Serrano A."/>
            <person name="Henrissat B."/>
            <person name="Drula E."/>
            <person name="Hughes K.W."/>
            <person name="Mata J.L."/>
            <person name="Ishikawa N.K."/>
            <person name="Vargas-Isla R."/>
            <person name="Ushijima S."/>
            <person name="Smith C.A."/>
            <person name="Donoghue J."/>
            <person name="Ahrendt S."/>
            <person name="Andreopoulos W."/>
            <person name="He G."/>
            <person name="LaButti K."/>
            <person name="Lipzen A."/>
            <person name="Ng V."/>
            <person name="Riley R."/>
            <person name="Sandor L."/>
            <person name="Barry K."/>
            <person name="Martinez A.T."/>
            <person name="Xiao Y."/>
            <person name="Gibbons J.G."/>
            <person name="Terashima K."/>
            <person name="Grigoriev I.V."/>
            <person name="Hibbett D."/>
        </authorList>
    </citation>
    <scope>NUCLEOTIDE SEQUENCE</scope>
    <source>
        <strain evidence="9">ET3784</strain>
    </source>
</reference>
<comment type="function">
    <text evidence="7">Has a role in the initiation of DNA replication. Required at S-phase checkpoint.</text>
</comment>
<dbReference type="GO" id="GO:0031261">
    <property type="term" value="C:DNA replication preinitiation complex"/>
    <property type="evidence" value="ECO:0007669"/>
    <property type="project" value="TreeGrafter"/>
</dbReference>
<comment type="similarity">
    <text evidence="2 7">Belongs to the SLD2 family.</text>
</comment>
<feature type="compositionally biased region" description="Low complexity" evidence="8">
    <location>
        <begin position="154"/>
        <end position="166"/>
    </location>
</feature>
<dbReference type="Gene3D" id="1.10.10.1460">
    <property type="match status" value="1"/>
</dbReference>
<feature type="compositionally biased region" description="Polar residues" evidence="8">
    <location>
        <begin position="354"/>
        <end position="364"/>
    </location>
</feature>
<evidence type="ECO:0000313" key="10">
    <source>
        <dbReference type="Proteomes" id="UP001176059"/>
    </source>
</evidence>
<organism evidence="9 10">
    <name type="scientific">Lentinula guzmanii</name>
    <dbReference type="NCBI Taxonomy" id="2804957"/>
    <lineage>
        <taxon>Eukaryota</taxon>
        <taxon>Fungi</taxon>
        <taxon>Dikarya</taxon>
        <taxon>Basidiomycota</taxon>
        <taxon>Agaricomycotina</taxon>
        <taxon>Agaricomycetes</taxon>
        <taxon>Agaricomycetidae</taxon>
        <taxon>Agaricales</taxon>
        <taxon>Marasmiineae</taxon>
        <taxon>Omphalotaceae</taxon>
        <taxon>Lentinula</taxon>
    </lineage>
</organism>
<dbReference type="FunFam" id="1.10.10.1460:FF:000001">
    <property type="entry name" value="DNA replication regulator Sld2"/>
    <property type="match status" value="1"/>
</dbReference>
<dbReference type="Proteomes" id="UP001176059">
    <property type="component" value="Unassembled WGS sequence"/>
</dbReference>
<feature type="compositionally biased region" description="Basic residues" evidence="8">
    <location>
        <begin position="187"/>
        <end position="203"/>
    </location>
</feature>
<feature type="compositionally biased region" description="Polar residues" evidence="8">
    <location>
        <begin position="215"/>
        <end position="228"/>
    </location>
</feature>
<dbReference type="PANTHER" id="PTHR28124">
    <property type="entry name" value="DNA REPLICATION REGULATOR SLD2"/>
    <property type="match status" value="1"/>
</dbReference>
<feature type="compositionally biased region" description="Polar residues" evidence="8">
    <location>
        <begin position="294"/>
        <end position="304"/>
    </location>
</feature>
<feature type="compositionally biased region" description="Basic and acidic residues" evidence="8">
    <location>
        <begin position="331"/>
        <end position="349"/>
    </location>
</feature>
<feature type="compositionally biased region" description="Basic residues" evidence="8">
    <location>
        <begin position="389"/>
        <end position="399"/>
    </location>
</feature>
<dbReference type="GO" id="GO:0006270">
    <property type="term" value="P:DNA replication initiation"/>
    <property type="evidence" value="ECO:0007669"/>
    <property type="project" value="UniProtKB-UniRule"/>
</dbReference>
<evidence type="ECO:0000256" key="8">
    <source>
        <dbReference type="SAM" id="MobiDB-lite"/>
    </source>
</evidence>
<dbReference type="PANTHER" id="PTHR28124:SF1">
    <property type="entry name" value="DNA REPLICATION REGULATOR SLD2"/>
    <property type="match status" value="1"/>
</dbReference>
<dbReference type="CDD" id="cd22289">
    <property type="entry name" value="RecQL4_SLD2_NTD"/>
    <property type="match status" value="1"/>
</dbReference>
<dbReference type="AlphaFoldDB" id="A0AA38JRA7"/>
<dbReference type="GO" id="GO:0000727">
    <property type="term" value="P:double-strand break repair via break-induced replication"/>
    <property type="evidence" value="ECO:0007669"/>
    <property type="project" value="TreeGrafter"/>
</dbReference>
<feature type="compositionally biased region" description="Polar residues" evidence="8">
    <location>
        <begin position="64"/>
        <end position="102"/>
    </location>
</feature>
<dbReference type="InterPro" id="IPR040203">
    <property type="entry name" value="Sld2"/>
</dbReference>
<dbReference type="GO" id="GO:0003697">
    <property type="term" value="F:single-stranded DNA binding"/>
    <property type="evidence" value="ECO:0007669"/>
    <property type="project" value="TreeGrafter"/>
</dbReference>
<evidence type="ECO:0000256" key="7">
    <source>
        <dbReference type="RuleBase" id="RU367067"/>
    </source>
</evidence>
<evidence type="ECO:0000256" key="5">
    <source>
        <dbReference type="ARBA" id="ARBA00023242"/>
    </source>
</evidence>
<keyword evidence="10" id="KW-1185">Reference proteome</keyword>